<keyword evidence="2" id="KW-1185">Reference proteome</keyword>
<dbReference type="EMBL" id="ACPB03015924">
    <property type="status" value="NOT_ANNOTATED_CDS"/>
    <property type="molecule type" value="Genomic_DNA"/>
</dbReference>
<dbReference type="EMBL" id="ACPB03015925">
    <property type="status" value="NOT_ANNOTATED_CDS"/>
    <property type="molecule type" value="Genomic_DNA"/>
</dbReference>
<protein>
    <recommendedName>
        <fullName evidence="3">Reverse transcriptase domain-containing protein</fullName>
    </recommendedName>
</protein>
<proteinExistence type="predicted"/>
<dbReference type="VEuPathDB" id="VectorBase:RPRC011233"/>
<dbReference type="AlphaFoldDB" id="T1I4L4"/>
<reference evidence="1" key="1">
    <citation type="submission" date="2015-05" db="UniProtKB">
        <authorList>
            <consortium name="EnsemblMetazoa"/>
        </authorList>
    </citation>
    <scope>IDENTIFICATION</scope>
</reference>
<sequence length="90" mass="10347">MGIQIGEGLYLSNLLFADDQVLIAQDEEDINYTSMLRKLKEEYAKWSLEINFIKTEYMTGNRFDETEYMTANSGLLEALRIKMVLSITGP</sequence>
<dbReference type="HOGENOM" id="CLU_2443568_0_0_1"/>
<dbReference type="InParanoid" id="T1I4L4"/>
<dbReference type="EnsemblMetazoa" id="RPRC011233-RA">
    <property type="protein sequence ID" value="RPRC011233-PA"/>
    <property type="gene ID" value="RPRC011233"/>
</dbReference>
<evidence type="ECO:0000313" key="1">
    <source>
        <dbReference type="EnsemblMetazoa" id="RPRC011233-PA"/>
    </source>
</evidence>
<evidence type="ECO:0000313" key="2">
    <source>
        <dbReference type="Proteomes" id="UP000015103"/>
    </source>
</evidence>
<dbReference type="EMBL" id="ACPB03015923">
    <property type="status" value="NOT_ANNOTATED_CDS"/>
    <property type="molecule type" value="Genomic_DNA"/>
</dbReference>
<accession>T1I4L4</accession>
<organism evidence="1 2">
    <name type="scientific">Rhodnius prolixus</name>
    <name type="common">Triatomid bug</name>
    <dbReference type="NCBI Taxonomy" id="13249"/>
    <lineage>
        <taxon>Eukaryota</taxon>
        <taxon>Metazoa</taxon>
        <taxon>Ecdysozoa</taxon>
        <taxon>Arthropoda</taxon>
        <taxon>Hexapoda</taxon>
        <taxon>Insecta</taxon>
        <taxon>Pterygota</taxon>
        <taxon>Neoptera</taxon>
        <taxon>Paraneoptera</taxon>
        <taxon>Hemiptera</taxon>
        <taxon>Heteroptera</taxon>
        <taxon>Panheteroptera</taxon>
        <taxon>Cimicomorpha</taxon>
        <taxon>Reduviidae</taxon>
        <taxon>Triatominae</taxon>
        <taxon>Rhodnius</taxon>
    </lineage>
</organism>
<name>T1I4L4_RHOPR</name>
<dbReference type="Proteomes" id="UP000015103">
    <property type="component" value="Unassembled WGS sequence"/>
</dbReference>
<evidence type="ECO:0008006" key="3">
    <source>
        <dbReference type="Google" id="ProtNLM"/>
    </source>
</evidence>